<reference evidence="1" key="1">
    <citation type="submission" date="2022-04" db="EMBL/GenBank/DDBJ databases">
        <title>Jade perch genome.</title>
        <authorList>
            <person name="Chao B."/>
        </authorList>
    </citation>
    <scope>NUCLEOTIDE SEQUENCE</scope>
    <source>
        <strain evidence="1">CB-2022</strain>
    </source>
</reference>
<comment type="caution">
    <text evidence="1">The sequence shown here is derived from an EMBL/GenBank/DDBJ whole genome shotgun (WGS) entry which is preliminary data.</text>
</comment>
<proteinExistence type="predicted"/>
<feature type="non-terminal residue" evidence="1">
    <location>
        <position position="1"/>
    </location>
</feature>
<accession>A0ACB8X7A4</accession>
<protein>
    <submittedName>
        <fullName evidence="1">Uncharacterized protein</fullName>
    </submittedName>
</protein>
<gene>
    <name evidence="1" type="ORF">L3Q82_016555</name>
</gene>
<dbReference type="Proteomes" id="UP000831701">
    <property type="component" value="Chromosome 2"/>
</dbReference>
<keyword evidence="2" id="KW-1185">Reference proteome</keyword>
<evidence type="ECO:0000313" key="2">
    <source>
        <dbReference type="Proteomes" id="UP000831701"/>
    </source>
</evidence>
<evidence type="ECO:0000313" key="1">
    <source>
        <dbReference type="EMBL" id="KAI3376016.1"/>
    </source>
</evidence>
<dbReference type="EMBL" id="CM041532">
    <property type="protein sequence ID" value="KAI3376016.1"/>
    <property type="molecule type" value="Genomic_DNA"/>
</dbReference>
<organism evidence="1 2">
    <name type="scientific">Scortum barcoo</name>
    <name type="common">barcoo grunter</name>
    <dbReference type="NCBI Taxonomy" id="214431"/>
    <lineage>
        <taxon>Eukaryota</taxon>
        <taxon>Metazoa</taxon>
        <taxon>Chordata</taxon>
        <taxon>Craniata</taxon>
        <taxon>Vertebrata</taxon>
        <taxon>Euteleostomi</taxon>
        <taxon>Actinopterygii</taxon>
        <taxon>Neopterygii</taxon>
        <taxon>Teleostei</taxon>
        <taxon>Neoteleostei</taxon>
        <taxon>Acanthomorphata</taxon>
        <taxon>Eupercaria</taxon>
        <taxon>Centrarchiformes</taxon>
        <taxon>Terapontoidei</taxon>
        <taxon>Terapontidae</taxon>
        <taxon>Scortum</taxon>
    </lineage>
</organism>
<sequence length="504" mass="57153">YNLARHGPSGQRHVSHALTSQEQKIQAHETQLNTIATGVKQLTECQDHFQQEVVTQVNQLNAQLQQISTRLEQLASPQPTTPGSPLASFTNTTGNQPSSTRSSSPAEKYSGVSSECRSFLVQCDLHFKNDPAAFLSEQAQVAFMVSHLSGRAAAWVTAEWARGAAVFKALNNLYRHLPEILDQPIIARSLDNRLLSKITHRTQPLTMTIDSSHGEFISALETKSVLNPAPAHSGYPDLTRVPPCYHDLREVFNKTKAMSLPPHRPWDCSIDLLPGAPIPKEEENRTDYILIFSPDPATHQLHVHQVLTRLLESKLFVKAEKCEFHASSVSFLGFIVSPSHIKMDPEKWGPEAEGAFQRLKRRFTTAPVLTMPDPKLQFIVEVDAFNEAIKVALEEWRHWLEGAEHPFLVWTDHKHLEYLKSAKRLSSRQARSLQVHPTFHVSKVKPVRKSHLVPPTKPPPPLPKMVEMWTGLHTRVKKRLCREKRRRGRGRQFLVDWEGYRPEE</sequence>
<name>A0ACB8X7A4_9TELE</name>